<evidence type="ECO:0000256" key="2">
    <source>
        <dbReference type="ARBA" id="ARBA00022741"/>
    </source>
</evidence>
<feature type="domain" description="ABC transporter" evidence="5">
    <location>
        <begin position="2"/>
        <end position="216"/>
    </location>
</feature>
<evidence type="ECO:0000313" key="7">
    <source>
        <dbReference type="Proteomes" id="UP000488506"/>
    </source>
</evidence>
<evidence type="ECO:0000313" key="6">
    <source>
        <dbReference type="EMBL" id="KAF0133693.1"/>
    </source>
</evidence>
<comment type="caution">
    <text evidence="6">The sequence shown here is derived from an EMBL/GenBank/DDBJ whole genome shotgun (WGS) entry which is preliminary data.</text>
</comment>
<accession>A0A833L0E6</accession>
<dbReference type="SMART" id="SM00382">
    <property type="entry name" value="AAA"/>
    <property type="match status" value="2"/>
</dbReference>
<gene>
    <name evidence="6" type="ORF">FD145_1152</name>
</gene>
<dbReference type="InterPro" id="IPR032781">
    <property type="entry name" value="ABC_tran_Xtn"/>
</dbReference>
<dbReference type="AlphaFoldDB" id="A0A833L0E6"/>
<dbReference type="Pfam" id="PF00005">
    <property type="entry name" value="ABC_tran"/>
    <property type="match status" value="2"/>
</dbReference>
<dbReference type="SUPFAM" id="SSF52540">
    <property type="entry name" value="P-loop containing nucleoside triphosphate hydrolases"/>
    <property type="match status" value="2"/>
</dbReference>
<keyword evidence="3 6" id="KW-0067">ATP-binding</keyword>
<dbReference type="GO" id="GO:0016887">
    <property type="term" value="F:ATP hydrolysis activity"/>
    <property type="evidence" value="ECO:0007669"/>
    <property type="project" value="InterPro"/>
</dbReference>
<dbReference type="InterPro" id="IPR017871">
    <property type="entry name" value="ABC_transporter-like_CS"/>
</dbReference>
<reference evidence="6 7" key="1">
    <citation type="submission" date="2019-12" db="EMBL/GenBank/DDBJ databases">
        <authorList>
            <person name="Wolfe R."/>
            <person name="Danczak R."/>
            <person name="Wilkins M."/>
        </authorList>
    </citation>
    <scope>NUCLEOTIDE SEQUENCE [LARGE SCALE GENOMIC DNA]</scope>
    <source>
        <strain evidence="6">X2_MaxBin.013</strain>
    </source>
</reference>
<feature type="domain" description="ABC transporter" evidence="5">
    <location>
        <begin position="283"/>
        <end position="499"/>
    </location>
</feature>
<dbReference type="InterPro" id="IPR003593">
    <property type="entry name" value="AAA+_ATPase"/>
</dbReference>
<keyword evidence="1" id="KW-0677">Repeat</keyword>
<name>A0A833L0E6_UNCSA</name>
<evidence type="ECO:0000256" key="1">
    <source>
        <dbReference type="ARBA" id="ARBA00022737"/>
    </source>
</evidence>
<evidence type="ECO:0000259" key="5">
    <source>
        <dbReference type="PROSITE" id="PS50893"/>
    </source>
</evidence>
<organism evidence="6 7">
    <name type="scientific">Candidatus Saganbacteria bacterium</name>
    <dbReference type="NCBI Taxonomy" id="2575572"/>
    <lineage>
        <taxon>Bacteria</taxon>
        <taxon>Bacillati</taxon>
        <taxon>Saganbacteria</taxon>
    </lineage>
</organism>
<sequence length="601" mass="68205">MLQINNVSLSFGAQTLLDDISFTVHNGERIGLVGRNGSGKTTLFKLITGEMEPDCGRIVLPKNYTVGYLKQHLQFTESTVLAEACLGLKADEKDQVWKAEKILSGLGFSEDEFYKSPLEFSGGFQVRLNLAKVLLAEPHLLLLDEPTNYLDILSIRWLTRFLQRWGNELMIITHDRDFMNSITTHTVAIHRQKIKKVEGDTIKLFEQIALEEEVYEKTRNKEKKKREETMEFINRFRASAARASLVQSRIKALEKMGVKEELVNVADLGFRFNSVEFEAQNLMRVINLTFGYTPERTLIEDLSIDISKKDRICVIGKNGKGKSTLLRLLASELEPQAGEIAPHPNCQVGYFGQTNIERLHPKLTIEQEFAKLRPDMSKTDIRKTCGAMMFSGDLALKKISVLSGGEKSRVSLGKILLSPTNMLLLDEPTNHLDVESCDSMIAALDEFPGAVVIVTHSEMFLHHLANKLIVFNEDRVFVFEGTYQDFLDRIGWEDNSKKLKKVKKADLQKERQEAIEAEYNKKHKALHDKIAKIEKHIDEEELAIEDVNQKLAEASAKARGEEIKKLQIIAHKKQQTLDLGYKDLEILIAELDALDKSKPLL</sequence>
<dbReference type="PANTHER" id="PTHR19211:SF14">
    <property type="entry name" value="ATP-BINDING CASSETTE SUB-FAMILY F MEMBER 1"/>
    <property type="match status" value="1"/>
</dbReference>
<dbReference type="CDD" id="cd03221">
    <property type="entry name" value="ABCF_EF-3"/>
    <property type="match status" value="2"/>
</dbReference>
<dbReference type="InterPro" id="IPR027417">
    <property type="entry name" value="P-loop_NTPase"/>
</dbReference>
<dbReference type="Gene3D" id="3.40.50.300">
    <property type="entry name" value="P-loop containing nucleotide triphosphate hydrolases"/>
    <property type="match status" value="2"/>
</dbReference>
<keyword evidence="4" id="KW-0175">Coiled coil</keyword>
<protein>
    <submittedName>
        <fullName evidence="6">ABC transporter ATP-binding protein</fullName>
    </submittedName>
</protein>
<dbReference type="PROSITE" id="PS50893">
    <property type="entry name" value="ABC_TRANSPORTER_2"/>
    <property type="match status" value="2"/>
</dbReference>
<dbReference type="InterPro" id="IPR003439">
    <property type="entry name" value="ABC_transporter-like_ATP-bd"/>
</dbReference>
<evidence type="ECO:0000256" key="4">
    <source>
        <dbReference type="SAM" id="Coils"/>
    </source>
</evidence>
<dbReference type="Proteomes" id="UP000488506">
    <property type="component" value="Unassembled WGS sequence"/>
</dbReference>
<dbReference type="GO" id="GO:0005524">
    <property type="term" value="F:ATP binding"/>
    <property type="evidence" value="ECO:0007669"/>
    <property type="project" value="UniProtKB-KW"/>
</dbReference>
<dbReference type="PROSITE" id="PS00211">
    <property type="entry name" value="ABC_TRANSPORTER_1"/>
    <property type="match status" value="1"/>
</dbReference>
<feature type="coiled-coil region" evidence="4">
    <location>
        <begin position="530"/>
        <end position="564"/>
    </location>
</feature>
<keyword evidence="2" id="KW-0547">Nucleotide-binding</keyword>
<evidence type="ECO:0000256" key="3">
    <source>
        <dbReference type="ARBA" id="ARBA00022840"/>
    </source>
</evidence>
<dbReference type="PANTHER" id="PTHR19211">
    <property type="entry name" value="ATP-BINDING TRANSPORT PROTEIN-RELATED"/>
    <property type="match status" value="1"/>
</dbReference>
<dbReference type="Pfam" id="PF12848">
    <property type="entry name" value="ABC_tran_Xtn"/>
    <property type="match status" value="1"/>
</dbReference>
<dbReference type="EMBL" id="WPAF01000020">
    <property type="protein sequence ID" value="KAF0133693.1"/>
    <property type="molecule type" value="Genomic_DNA"/>
</dbReference>
<proteinExistence type="predicted"/>
<dbReference type="InterPro" id="IPR050611">
    <property type="entry name" value="ABCF"/>
</dbReference>